<name>A0A9X5E3L0_9CYAN</name>
<comment type="caution">
    <text evidence="1">The sequence shown here is derived from an EMBL/GenBank/DDBJ whole genome shotgun (WGS) entry which is preliminary data.</text>
</comment>
<protein>
    <submittedName>
        <fullName evidence="1">Uncharacterized protein</fullName>
    </submittedName>
</protein>
<dbReference type="OrthoDB" id="428651at2"/>
<evidence type="ECO:0000313" key="1">
    <source>
        <dbReference type="EMBL" id="NHC33589.1"/>
    </source>
</evidence>
<evidence type="ECO:0000313" key="2">
    <source>
        <dbReference type="Proteomes" id="UP000031532"/>
    </source>
</evidence>
<sequence>MSQTILSQMLDKLQFLNLEELQQLHRAVQNRLIDNEAAAKQAAFHQALVNSGLVRQIKQSSYQLKERKLIQVKGEPISNTIVEERR</sequence>
<dbReference type="AlphaFoldDB" id="A0A9X5E3L0"/>
<accession>A0A9X5E3L0</accession>
<reference evidence="1 2" key="1">
    <citation type="journal article" date="2015" name="Genome Announc.">
        <title>Draft Genome Sequence of the Terrestrial Cyanobacterium Scytonema millei VB511283, Isolated from Eastern India.</title>
        <authorList>
            <person name="Sen D."/>
            <person name="Chandrababunaidu M.M."/>
            <person name="Singh D."/>
            <person name="Sanghi N."/>
            <person name="Ghorai A."/>
            <person name="Mishra G.P."/>
            <person name="Madduluri M."/>
            <person name="Adhikary S.P."/>
            <person name="Tripathy S."/>
        </authorList>
    </citation>
    <scope>NUCLEOTIDE SEQUENCE [LARGE SCALE GENOMIC DNA]</scope>
    <source>
        <strain evidence="1 2">VB511283</strain>
    </source>
</reference>
<dbReference type="Proteomes" id="UP000031532">
    <property type="component" value="Unassembled WGS sequence"/>
</dbReference>
<organism evidence="1 2">
    <name type="scientific">Scytonema millei VB511283</name>
    <dbReference type="NCBI Taxonomy" id="1245923"/>
    <lineage>
        <taxon>Bacteria</taxon>
        <taxon>Bacillati</taxon>
        <taxon>Cyanobacteriota</taxon>
        <taxon>Cyanophyceae</taxon>
        <taxon>Nostocales</taxon>
        <taxon>Scytonemataceae</taxon>
        <taxon>Scytonema</taxon>
    </lineage>
</organism>
<proteinExistence type="predicted"/>
<dbReference type="EMBL" id="JTJC03000001">
    <property type="protein sequence ID" value="NHC33589.1"/>
    <property type="molecule type" value="Genomic_DNA"/>
</dbReference>
<gene>
    <name evidence="1" type="ORF">QH73_0002740</name>
</gene>
<keyword evidence="2" id="KW-1185">Reference proteome</keyword>
<dbReference type="RefSeq" id="WP_039715132.1">
    <property type="nucleotide sequence ID" value="NZ_JTJC03000001.1"/>
</dbReference>